<organism evidence="1 2">
    <name type="scientific">Atta colombica</name>
    <dbReference type="NCBI Taxonomy" id="520822"/>
    <lineage>
        <taxon>Eukaryota</taxon>
        <taxon>Metazoa</taxon>
        <taxon>Ecdysozoa</taxon>
        <taxon>Arthropoda</taxon>
        <taxon>Hexapoda</taxon>
        <taxon>Insecta</taxon>
        <taxon>Pterygota</taxon>
        <taxon>Neoptera</taxon>
        <taxon>Endopterygota</taxon>
        <taxon>Hymenoptera</taxon>
        <taxon>Apocrita</taxon>
        <taxon>Aculeata</taxon>
        <taxon>Formicoidea</taxon>
        <taxon>Formicidae</taxon>
        <taxon>Myrmicinae</taxon>
        <taxon>Atta</taxon>
    </lineage>
</organism>
<dbReference type="Proteomes" id="UP000078540">
    <property type="component" value="Unassembled WGS sequence"/>
</dbReference>
<dbReference type="PANTHER" id="PTHR47331:SF5">
    <property type="entry name" value="RIBONUCLEASE H"/>
    <property type="match status" value="1"/>
</dbReference>
<accession>A0A151I480</accession>
<gene>
    <name evidence="1" type="ORF">ALC53_05056</name>
</gene>
<keyword evidence="2" id="KW-1185">Reference proteome</keyword>
<name>A0A151I480_9HYME</name>
<dbReference type="STRING" id="520822.A0A151I480"/>
<dbReference type="EMBL" id="KQ976458">
    <property type="protein sequence ID" value="KYM84802.1"/>
    <property type="molecule type" value="Genomic_DNA"/>
</dbReference>
<reference evidence="1 2" key="1">
    <citation type="submission" date="2015-09" db="EMBL/GenBank/DDBJ databases">
        <title>Atta colombica WGS genome.</title>
        <authorList>
            <person name="Nygaard S."/>
            <person name="Hu H."/>
            <person name="Boomsma J."/>
            <person name="Zhang G."/>
        </authorList>
    </citation>
    <scope>NUCLEOTIDE SEQUENCE [LARGE SCALE GENOMIC DNA]</scope>
    <source>
        <strain evidence="1">Treedump-2</strain>
        <tissue evidence="1">Whole body</tissue>
    </source>
</reference>
<evidence type="ECO:0000313" key="2">
    <source>
        <dbReference type="Proteomes" id="UP000078540"/>
    </source>
</evidence>
<protein>
    <submittedName>
        <fullName evidence="1">Uncharacterized protein</fullName>
    </submittedName>
</protein>
<evidence type="ECO:0000313" key="1">
    <source>
        <dbReference type="EMBL" id="KYM84802.1"/>
    </source>
</evidence>
<dbReference type="PANTHER" id="PTHR47331">
    <property type="entry name" value="PHD-TYPE DOMAIN-CONTAINING PROTEIN"/>
    <property type="match status" value="1"/>
</dbReference>
<proteinExistence type="predicted"/>
<sequence>VGVKLQSRLNSYTAAIECIVTDRITGKIPTFSLGRDKFNLPCKICLADPRFHGDLRESALKRLRGIDRRFKRDPILKIQYAAFLDEYLSLEHMQRMEPPIVEETISFYLPHHCVFKTVGQASKIRIVFDASCRSSSGVSLNNALLVGSTVQQDLISILMRFRAEQHAHQFTRGLACVFRDFYVDDMFTLRLELSTALLLARLINKVRESLELSQCDLSIDNDLSKQKKIRVAVFTFHSCIIDDLLNKHSNLNKICRIIAYIKRGIRSGLSQCSVRYIQANNKYIRSYGSPEFRWVEDAANFDASAIALDSPSGYILDLNYPQHLYDRHITFLSLPYLSTRDKPPGKHRVQLLQFAQSPWLRDYIEFNINFITSVMNNAVFGKTMENVINKVGRYEAMIAKPNFHSRTIFAKNLIVVELSKLEVKFKPIYIGMYILDEENNGAIMTEFVGLKAKMYAVRLDGKKDIKKAKDIKV</sequence>
<feature type="non-terminal residue" evidence="1">
    <location>
        <position position="1"/>
    </location>
</feature>
<dbReference type="AlphaFoldDB" id="A0A151I480"/>